<dbReference type="InterPro" id="IPR002902">
    <property type="entry name" value="GNK2"/>
</dbReference>
<keyword evidence="11 17" id="KW-0472">Membrane</keyword>
<feature type="transmembrane region" description="Helical" evidence="17">
    <location>
        <begin position="6"/>
        <end position="30"/>
    </location>
</feature>
<feature type="transmembrane region" description="Helical" evidence="17">
    <location>
        <begin position="299"/>
        <end position="319"/>
    </location>
</feature>
<evidence type="ECO:0000256" key="2">
    <source>
        <dbReference type="ARBA" id="ARBA00022527"/>
    </source>
</evidence>
<comment type="catalytic activity">
    <reaction evidence="15">
        <text>L-threonyl-[protein] + ATP = O-phospho-L-threonyl-[protein] + ADP + H(+)</text>
        <dbReference type="Rhea" id="RHEA:46608"/>
        <dbReference type="Rhea" id="RHEA-COMP:11060"/>
        <dbReference type="Rhea" id="RHEA-COMP:11605"/>
        <dbReference type="ChEBI" id="CHEBI:15378"/>
        <dbReference type="ChEBI" id="CHEBI:30013"/>
        <dbReference type="ChEBI" id="CHEBI:30616"/>
        <dbReference type="ChEBI" id="CHEBI:61977"/>
        <dbReference type="ChEBI" id="CHEBI:456216"/>
    </reaction>
</comment>
<evidence type="ECO:0000256" key="11">
    <source>
        <dbReference type="ARBA" id="ARBA00023136"/>
    </source>
</evidence>
<keyword evidence="10 17" id="KW-1133">Transmembrane helix</keyword>
<comment type="caution">
    <text evidence="20">The sequence shown here is derived from an EMBL/GenBank/DDBJ whole genome shotgun (WGS) entry which is preliminary data.</text>
</comment>
<evidence type="ECO:0000256" key="8">
    <source>
        <dbReference type="ARBA" id="ARBA00022777"/>
    </source>
</evidence>
<evidence type="ECO:0000313" key="20">
    <source>
        <dbReference type="EMBL" id="CAH9119383.1"/>
    </source>
</evidence>
<keyword evidence="5" id="KW-0732">Signal</keyword>
<keyword evidence="13" id="KW-0325">Glycoprotein</keyword>
<evidence type="ECO:0000256" key="17">
    <source>
        <dbReference type="SAM" id="Phobius"/>
    </source>
</evidence>
<dbReference type="PROSITE" id="PS00107">
    <property type="entry name" value="PROTEIN_KINASE_ATP"/>
    <property type="match status" value="1"/>
</dbReference>
<comment type="catalytic activity">
    <reaction evidence="14">
        <text>L-seryl-[protein] + ATP = O-phospho-L-seryl-[protein] + ADP + H(+)</text>
        <dbReference type="Rhea" id="RHEA:17989"/>
        <dbReference type="Rhea" id="RHEA-COMP:9863"/>
        <dbReference type="Rhea" id="RHEA-COMP:11604"/>
        <dbReference type="ChEBI" id="CHEBI:15378"/>
        <dbReference type="ChEBI" id="CHEBI:29999"/>
        <dbReference type="ChEBI" id="CHEBI:30616"/>
        <dbReference type="ChEBI" id="CHEBI:83421"/>
        <dbReference type="ChEBI" id="CHEBI:456216"/>
    </reaction>
</comment>
<dbReference type="InterPro" id="IPR008271">
    <property type="entry name" value="Ser/Thr_kinase_AS"/>
</dbReference>
<keyword evidence="9 16" id="KW-0067">ATP-binding</keyword>
<protein>
    <recommendedName>
        <fullName evidence="22">Cysteine-rich receptor-like protein kinase 10</fullName>
    </recommendedName>
</protein>
<name>A0A9P0ZY42_CUSEU</name>
<dbReference type="Gene3D" id="1.10.510.10">
    <property type="entry name" value="Transferase(Phosphotransferase) domain 1"/>
    <property type="match status" value="1"/>
</dbReference>
<keyword evidence="21" id="KW-1185">Reference proteome</keyword>
<dbReference type="InterPro" id="IPR011009">
    <property type="entry name" value="Kinase-like_dom_sf"/>
</dbReference>
<keyword evidence="7 16" id="KW-0547">Nucleotide-binding</keyword>
<evidence type="ECO:0000313" key="21">
    <source>
        <dbReference type="Proteomes" id="UP001152484"/>
    </source>
</evidence>
<evidence type="ECO:0000256" key="10">
    <source>
        <dbReference type="ARBA" id="ARBA00022989"/>
    </source>
</evidence>
<evidence type="ECO:0000256" key="7">
    <source>
        <dbReference type="ARBA" id="ARBA00022741"/>
    </source>
</evidence>
<dbReference type="Pfam" id="PF01657">
    <property type="entry name" value="Stress-antifung"/>
    <property type="match status" value="2"/>
</dbReference>
<keyword evidence="12" id="KW-0675">Receptor</keyword>
<feature type="domain" description="Gnk2-homologous" evidence="19">
    <location>
        <begin position="33"/>
        <end position="136"/>
    </location>
</feature>
<evidence type="ECO:0000256" key="14">
    <source>
        <dbReference type="ARBA" id="ARBA00047558"/>
    </source>
</evidence>
<dbReference type="AlphaFoldDB" id="A0A9P0ZY42"/>
<evidence type="ECO:0000256" key="16">
    <source>
        <dbReference type="PROSITE-ProRule" id="PRU10141"/>
    </source>
</evidence>
<feature type="domain" description="Gnk2-homologous" evidence="19">
    <location>
        <begin position="141"/>
        <end position="245"/>
    </location>
</feature>
<dbReference type="InterPro" id="IPR000719">
    <property type="entry name" value="Prot_kinase_dom"/>
</dbReference>
<evidence type="ECO:0000256" key="4">
    <source>
        <dbReference type="ARBA" id="ARBA00022692"/>
    </source>
</evidence>
<evidence type="ECO:0000256" key="15">
    <source>
        <dbReference type="ARBA" id="ARBA00047951"/>
    </source>
</evidence>
<dbReference type="FunFam" id="3.30.430.20:FF:000003">
    <property type="entry name" value="Cysteine-rich RLK (RECEPTOR-like protein kinase) 10"/>
    <property type="match status" value="1"/>
</dbReference>
<evidence type="ECO:0000256" key="3">
    <source>
        <dbReference type="ARBA" id="ARBA00022679"/>
    </source>
</evidence>
<dbReference type="SUPFAM" id="SSF56112">
    <property type="entry name" value="Protein kinase-like (PK-like)"/>
    <property type="match status" value="1"/>
</dbReference>
<accession>A0A9P0ZY42</accession>
<dbReference type="EMBL" id="CAMAPE010000079">
    <property type="protein sequence ID" value="CAH9119383.1"/>
    <property type="molecule type" value="Genomic_DNA"/>
</dbReference>
<dbReference type="GO" id="GO:0005524">
    <property type="term" value="F:ATP binding"/>
    <property type="evidence" value="ECO:0007669"/>
    <property type="project" value="UniProtKB-UniRule"/>
</dbReference>
<sequence length="659" mass="73729">MIDSLLVISSMLGNVLYFFISSILIAHYAAGISFQPVSYRCNNTDTPNSTYRSNLNSLLSTLGSNASRPNGFYYSAAGDGNATAYGLFLCRGDVSTALCSACVSYGGADIMQRCPHFKTVVVWYDECMLRYSDRPMYGKLDLSVSNVLFSQNDPRPETFMVWVGKKLGNMVNRLAGDGGSGRKYVTDEAKFSGNETIYSVEQCTPDLSDEDCQDCVSSAIQYLVTARGNRALYPSCNVRNEMYPFYNTSVASSPPLLPPLPPPLLPLALLSPRPLPVRLPMPEDKHPPAGKKRYHSLKVISVIVGSMFGIIFIINAIFYHGRTRKAKNRNVILSSRTDVASILTAGFSEYDYATIQAITNDFSTESKIGEGGYGFVHKGKLPDGQEVAIKRLSKTSEQGDQEFMNEVEVVAKLQHRNLVRLLGFCSHGEERILVYELVSNKSLNYFLFDYENQYILDWSRRYEIIKGITRGMLYLHEDSRLRIIHRDLKASNILLDASMNPKIADFGTAKYFSDDKVEANTKRIVGTYGYMSPEYALYGEFSVKSDIFSFGVLLLEIISGKKNRNFLHSKGGQDLLSHAWESWMDGTPLKILDPVLEKSYKSEEVTPCIHIGLLCVQESPDKRPTMPEVMLMLSSSTTSWPTPCEPPFYRNGSKVVRMD</sequence>
<evidence type="ECO:0000256" key="1">
    <source>
        <dbReference type="ARBA" id="ARBA00004167"/>
    </source>
</evidence>
<feature type="binding site" evidence="16">
    <location>
        <position position="390"/>
    </location>
    <ligand>
        <name>ATP</name>
        <dbReference type="ChEBI" id="CHEBI:30616"/>
    </ligand>
</feature>
<dbReference type="FunFam" id="3.30.200.20:FF:000142">
    <property type="entry name" value="Cysteine-rich receptor-like protein kinase 10"/>
    <property type="match status" value="1"/>
</dbReference>
<keyword evidence="2" id="KW-0723">Serine/threonine-protein kinase</keyword>
<dbReference type="OrthoDB" id="4062651at2759"/>
<dbReference type="FunFam" id="1.10.510.10:FF:000129">
    <property type="entry name" value="cysteine-rich receptor-like protein kinase 10"/>
    <property type="match status" value="1"/>
</dbReference>
<comment type="subcellular location">
    <subcellularLocation>
        <location evidence="1">Membrane</location>
        <topology evidence="1">Single-pass membrane protein</topology>
    </subcellularLocation>
</comment>
<keyword evidence="4 17" id="KW-0812">Transmembrane</keyword>
<keyword evidence="3" id="KW-0808">Transferase</keyword>
<dbReference type="CDD" id="cd23509">
    <property type="entry name" value="Gnk2-like"/>
    <property type="match status" value="2"/>
</dbReference>
<evidence type="ECO:0000259" key="18">
    <source>
        <dbReference type="PROSITE" id="PS50011"/>
    </source>
</evidence>
<reference evidence="20" key="1">
    <citation type="submission" date="2022-07" db="EMBL/GenBank/DDBJ databases">
        <authorList>
            <person name="Macas J."/>
            <person name="Novak P."/>
            <person name="Neumann P."/>
        </authorList>
    </citation>
    <scope>NUCLEOTIDE SEQUENCE</scope>
</reference>
<organism evidence="20 21">
    <name type="scientific">Cuscuta europaea</name>
    <name type="common">European dodder</name>
    <dbReference type="NCBI Taxonomy" id="41803"/>
    <lineage>
        <taxon>Eukaryota</taxon>
        <taxon>Viridiplantae</taxon>
        <taxon>Streptophyta</taxon>
        <taxon>Embryophyta</taxon>
        <taxon>Tracheophyta</taxon>
        <taxon>Spermatophyta</taxon>
        <taxon>Magnoliopsida</taxon>
        <taxon>eudicotyledons</taxon>
        <taxon>Gunneridae</taxon>
        <taxon>Pentapetalae</taxon>
        <taxon>asterids</taxon>
        <taxon>lamiids</taxon>
        <taxon>Solanales</taxon>
        <taxon>Convolvulaceae</taxon>
        <taxon>Cuscuteae</taxon>
        <taxon>Cuscuta</taxon>
        <taxon>Cuscuta subgen. Cuscuta</taxon>
    </lineage>
</organism>
<dbReference type="GO" id="GO:0006979">
    <property type="term" value="P:response to oxidative stress"/>
    <property type="evidence" value="ECO:0007669"/>
    <property type="project" value="UniProtKB-ARBA"/>
</dbReference>
<keyword evidence="6" id="KW-0677">Repeat</keyword>
<evidence type="ECO:0000256" key="6">
    <source>
        <dbReference type="ARBA" id="ARBA00022737"/>
    </source>
</evidence>
<dbReference type="GO" id="GO:0005886">
    <property type="term" value="C:plasma membrane"/>
    <property type="evidence" value="ECO:0007669"/>
    <property type="project" value="TreeGrafter"/>
</dbReference>
<dbReference type="GO" id="GO:0004674">
    <property type="term" value="F:protein serine/threonine kinase activity"/>
    <property type="evidence" value="ECO:0007669"/>
    <property type="project" value="UniProtKB-KW"/>
</dbReference>
<dbReference type="InterPro" id="IPR038408">
    <property type="entry name" value="GNK2_sf"/>
</dbReference>
<evidence type="ECO:0000259" key="19">
    <source>
        <dbReference type="PROSITE" id="PS51473"/>
    </source>
</evidence>
<dbReference type="InterPro" id="IPR017441">
    <property type="entry name" value="Protein_kinase_ATP_BS"/>
</dbReference>
<dbReference type="PANTHER" id="PTHR27002">
    <property type="entry name" value="RECEPTOR-LIKE SERINE/THREONINE-PROTEIN KINASE SD1-8"/>
    <property type="match status" value="1"/>
</dbReference>
<evidence type="ECO:0008006" key="22">
    <source>
        <dbReference type="Google" id="ProtNLM"/>
    </source>
</evidence>
<dbReference type="Gene3D" id="3.30.430.20">
    <property type="entry name" value="Gnk2 domain, C-X8-C-X2-C motif"/>
    <property type="match status" value="2"/>
</dbReference>
<evidence type="ECO:0000256" key="9">
    <source>
        <dbReference type="ARBA" id="ARBA00022840"/>
    </source>
</evidence>
<dbReference type="Gene3D" id="3.30.200.20">
    <property type="entry name" value="Phosphorylase Kinase, domain 1"/>
    <property type="match status" value="1"/>
</dbReference>
<dbReference type="PROSITE" id="PS00108">
    <property type="entry name" value="PROTEIN_KINASE_ST"/>
    <property type="match status" value="1"/>
</dbReference>
<feature type="domain" description="Protein kinase" evidence="18">
    <location>
        <begin position="362"/>
        <end position="649"/>
    </location>
</feature>
<evidence type="ECO:0000256" key="13">
    <source>
        <dbReference type="ARBA" id="ARBA00023180"/>
    </source>
</evidence>
<dbReference type="Pfam" id="PF00069">
    <property type="entry name" value="Pkinase"/>
    <property type="match status" value="1"/>
</dbReference>
<dbReference type="Proteomes" id="UP001152484">
    <property type="component" value="Unassembled WGS sequence"/>
</dbReference>
<keyword evidence="8" id="KW-0418">Kinase</keyword>
<dbReference type="PANTHER" id="PTHR27002:SF1019">
    <property type="entry name" value="CYSTEINE-RICH RECEPTOR-LIKE PROTEIN KINASE 10"/>
    <property type="match status" value="1"/>
</dbReference>
<dbReference type="CDD" id="cd14066">
    <property type="entry name" value="STKc_IRAK"/>
    <property type="match status" value="1"/>
</dbReference>
<proteinExistence type="predicted"/>
<evidence type="ECO:0000256" key="12">
    <source>
        <dbReference type="ARBA" id="ARBA00023170"/>
    </source>
</evidence>
<dbReference type="PROSITE" id="PS51473">
    <property type="entry name" value="GNK2"/>
    <property type="match status" value="2"/>
</dbReference>
<dbReference type="PROSITE" id="PS50011">
    <property type="entry name" value="PROTEIN_KINASE_DOM"/>
    <property type="match status" value="1"/>
</dbReference>
<gene>
    <name evidence="20" type="ORF">CEURO_LOCUS22307</name>
</gene>
<dbReference type="SMART" id="SM00220">
    <property type="entry name" value="S_TKc"/>
    <property type="match status" value="1"/>
</dbReference>
<evidence type="ECO:0000256" key="5">
    <source>
        <dbReference type="ARBA" id="ARBA00022729"/>
    </source>
</evidence>